<dbReference type="EMBL" id="CM029044">
    <property type="protein sequence ID" value="KAG2607915.1"/>
    <property type="molecule type" value="Genomic_DNA"/>
</dbReference>
<gene>
    <name evidence="1" type="ORF">PVAP13_4NG306500</name>
</gene>
<dbReference type="Proteomes" id="UP000823388">
    <property type="component" value="Chromosome 4N"/>
</dbReference>
<proteinExistence type="predicted"/>
<accession>A0A8T0TFK3</accession>
<keyword evidence="2" id="KW-1185">Reference proteome</keyword>
<comment type="caution">
    <text evidence="1">The sequence shown here is derived from an EMBL/GenBank/DDBJ whole genome shotgun (WGS) entry which is preliminary data.</text>
</comment>
<organism evidence="1 2">
    <name type="scientific">Panicum virgatum</name>
    <name type="common">Blackwell switchgrass</name>
    <dbReference type="NCBI Taxonomy" id="38727"/>
    <lineage>
        <taxon>Eukaryota</taxon>
        <taxon>Viridiplantae</taxon>
        <taxon>Streptophyta</taxon>
        <taxon>Embryophyta</taxon>
        <taxon>Tracheophyta</taxon>
        <taxon>Spermatophyta</taxon>
        <taxon>Magnoliopsida</taxon>
        <taxon>Liliopsida</taxon>
        <taxon>Poales</taxon>
        <taxon>Poaceae</taxon>
        <taxon>PACMAD clade</taxon>
        <taxon>Panicoideae</taxon>
        <taxon>Panicodae</taxon>
        <taxon>Paniceae</taxon>
        <taxon>Panicinae</taxon>
        <taxon>Panicum</taxon>
        <taxon>Panicum sect. Hiantes</taxon>
    </lineage>
</organism>
<name>A0A8T0TFK3_PANVG</name>
<reference evidence="1" key="1">
    <citation type="submission" date="2020-05" db="EMBL/GenBank/DDBJ databases">
        <title>WGS assembly of Panicum virgatum.</title>
        <authorList>
            <person name="Lovell J.T."/>
            <person name="Jenkins J."/>
            <person name="Shu S."/>
            <person name="Juenger T.E."/>
            <person name="Schmutz J."/>
        </authorList>
    </citation>
    <scope>NUCLEOTIDE SEQUENCE</scope>
    <source>
        <strain evidence="1">AP13</strain>
    </source>
</reference>
<protein>
    <submittedName>
        <fullName evidence="1">Uncharacterized protein</fullName>
    </submittedName>
</protein>
<sequence>MARRVAKMQQYLNMMKQDSKPTMEEMDSIIREIKASSPLSCLSSYDVETDGTDPQKGALNAAIARSAANKH</sequence>
<evidence type="ECO:0000313" key="1">
    <source>
        <dbReference type="EMBL" id="KAG2607915.1"/>
    </source>
</evidence>
<evidence type="ECO:0000313" key="2">
    <source>
        <dbReference type="Proteomes" id="UP000823388"/>
    </source>
</evidence>
<dbReference type="AlphaFoldDB" id="A0A8T0TFK3"/>